<dbReference type="InterPro" id="IPR001251">
    <property type="entry name" value="CRAL-TRIO_dom"/>
</dbReference>
<dbReference type="HOGENOM" id="CLU_014001_0_1_1"/>
<evidence type="ECO:0000259" key="2">
    <source>
        <dbReference type="PROSITE" id="PS50191"/>
    </source>
</evidence>
<dbReference type="PANTHER" id="PTHR45657:SF1">
    <property type="entry name" value="CRAL-TRIO DOMAIN-CONTAINING PROTEIN YKL091C-RELATED"/>
    <property type="match status" value="1"/>
</dbReference>
<dbReference type="OrthoDB" id="1434354at2759"/>
<dbReference type="InterPro" id="IPR051026">
    <property type="entry name" value="PI/PC_transfer"/>
</dbReference>
<dbReference type="PROSITE" id="PS50191">
    <property type="entry name" value="CRAL_TRIO"/>
    <property type="match status" value="1"/>
</dbReference>
<protein>
    <recommendedName>
        <fullName evidence="2">CRAL-TRIO domain-containing protein</fullName>
    </recommendedName>
</protein>
<dbReference type="Pfam" id="PF03765">
    <property type="entry name" value="CRAL_TRIO_N"/>
    <property type="match status" value="1"/>
</dbReference>
<accession>G7DTK7</accession>
<sequence>MSKWTQVAESPAVCPTATSPFFLPRELCAPVPVLVSQTKSISLGLSQARSRQTAVKIPLGIGKKKRGEVTSPQTGSNGTAGGSPTKMSHHGLPAKDPLSGHPGHLDITQNHVLGKFKKELEADGFYTAEPPSHDDATLLRFLRARKFDLPKSKLMFEDSSKWRKSYKVDELYQNFDYKERAQVDEYYPKFYHKIDRDGRPIYIEQLGKLDVAKLYSVTTPERQLQALVVEYEKFLRERLPICSNIKGELVETSCTIMDLNNVGISQFWKVKNFVQEASQISQYNYPETMGKFYIINAPYLFTTVWSLVKGWLDEVTVAKITILGANYQETLLAQIPAENLPDFLGGKCHCSQGCSLSDAGPWQDEKLQKEVLHPDASHQTHPVTNGTGA</sequence>
<dbReference type="InParanoid" id="G7DTK7"/>
<dbReference type="Gene3D" id="1.10.8.20">
    <property type="entry name" value="N-terminal domain of phosphatidylinositol transfer protein sec14p"/>
    <property type="match status" value="1"/>
</dbReference>
<dbReference type="SUPFAM" id="SSF52087">
    <property type="entry name" value="CRAL/TRIO domain"/>
    <property type="match status" value="1"/>
</dbReference>
<dbReference type="AlphaFoldDB" id="G7DTK7"/>
<dbReference type="RefSeq" id="XP_014571384.1">
    <property type="nucleotide sequence ID" value="XM_014715898.1"/>
</dbReference>
<evidence type="ECO:0000256" key="1">
    <source>
        <dbReference type="SAM" id="MobiDB-lite"/>
    </source>
</evidence>
<reference evidence="3 4" key="2">
    <citation type="journal article" date="2012" name="Open Biol.">
        <title>Characteristics of nucleosomes and linker DNA regions on the genome of the basidiomycete Mixia osmundae revealed by mono- and dinucleosome mapping.</title>
        <authorList>
            <person name="Nishida H."/>
            <person name="Kondo S."/>
            <person name="Matsumoto T."/>
            <person name="Suzuki Y."/>
            <person name="Yoshikawa H."/>
            <person name="Taylor T.D."/>
            <person name="Sugiyama J."/>
        </authorList>
    </citation>
    <scope>NUCLEOTIDE SEQUENCE [LARGE SCALE GENOMIC DNA]</scope>
    <source>
        <strain evidence="4">CBS 9802 / IAM 14324 / JCM 22182 / KY 12970</strain>
    </source>
</reference>
<dbReference type="SUPFAM" id="SSF46938">
    <property type="entry name" value="CRAL/TRIO N-terminal domain"/>
    <property type="match status" value="1"/>
</dbReference>
<evidence type="ECO:0000313" key="4">
    <source>
        <dbReference type="Proteomes" id="UP000009131"/>
    </source>
</evidence>
<feature type="domain" description="CRAL-TRIO" evidence="2">
    <location>
        <begin position="179"/>
        <end position="352"/>
    </location>
</feature>
<dbReference type="Gene3D" id="3.40.525.10">
    <property type="entry name" value="CRAL-TRIO lipid binding domain"/>
    <property type="match status" value="1"/>
</dbReference>
<comment type="caution">
    <text evidence="3">The sequence shown here is derived from an EMBL/GenBank/DDBJ whole genome shotgun (WGS) entry which is preliminary data.</text>
</comment>
<organism evidence="3 4">
    <name type="scientific">Mixia osmundae (strain CBS 9802 / IAM 14324 / JCM 22182 / KY 12970)</name>
    <dbReference type="NCBI Taxonomy" id="764103"/>
    <lineage>
        <taxon>Eukaryota</taxon>
        <taxon>Fungi</taxon>
        <taxon>Dikarya</taxon>
        <taxon>Basidiomycota</taxon>
        <taxon>Pucciniomycotina</taxon>
        <taxon>Mixiomycetes</taxon>
        <taxon>Mixiales</taxon>
        <taxon>Mixiaceae</taxon>
        <taxon>Mixia</taxon>
    </lineage>
</organism>
<dbReference type="PANTHER" id="PTHR45657">
    <property type="entry name" value="CRAL-TRIO DOMAIN-CONTAINING PROTEIN YKL091C-RELATED"/>
    <property type="match status" value="1"/>
</dbReference>
<dbReference type="Pfam" id="PF00650">
    <property type="entry name" value="CRAL_TRIO"/>
    <property type="match status" value="1"/>
</dbReference>
<feature type="region of interest" description="Disordered" evidence="1">
    <location>
        <begin position="60"/>
        <end position="104"/>
    </location>
</feature>
<dbReference type="FunCoup" id="G7DTK7">
    <property type="interactions" value="35"/>
</dbReference>
<dbReference type="OMA" id="MIATHTH"/>
<gene>
    <name evidence="3" type="primary">Mo00500</name>
    <name evidence="3" type="ORF">E5Q_00500</name>
</gene>
<dbReference type="CDD" id="cd00170">
    <property type="entry name" value="SEC14"/>
    <property type="match status" value="1"/>
</dbReference>
<dbReference type="STRING" id="764103.G7DTK7"/>
<dbReference type="InterPro" id="IPR011074">
    <property type="entry name" value="CRAL/TRIO_N_dom"/>
</dbReference>
<dbReference type="eggNOG" id="KOG1471">
    <property type="taxonomic scope" value="Eukaryota"/>
</dbReference>
<proteinExistence type="predicted"/>
<dbReference type="SMART" id="SM00516">
    <property type="entry name" value="SEC14"/>
    <property type="match status" value="1"/>
</dbReference>
<evidence type="ECO:0000313" key="3">
    <source>
        <dbReference type="EMBL" id="GAA93854.1"/>
    </source>
</evidence>
<name>G7DTK7_MIXOS</name>
<dbReference type="Proteomes" id="UP000009131">
    <property type="component" value="Unassembled WGS sequence"/>
</dbReference>
<dbReference type="InterPro" id="IPR036865">
    <property type="entry name" value="CRAL-TRIO_dom_sf"/>
</dbReference>
<dbReference type="InterPro" id="IPR036273">
    <property type="entry name" value="CRAL/TRIO_N_dom_sf"/>
</dbReference>
<dbReference type="EMBL" id="BABT02000025">
    <property type="protein sequence ID" value="GAA93854.1"/>
    <property type="molecule type" value="Genomic_DNA"/>
</dbReference>
<keyword evidence="4" id="KW-1185">Reference proteome</keyword>
<dbReference type="SMART" id="SM01100">
    <property type="entry name" value="CRAL_TRIO_N"/>
    <property type="match status" value="1"/>
</dbReference>
<reference evidence="3 4" key="1">
    <citation type="journal article" date="2011" name="J. Gen. Appl. Microbiol.">
        <title>Draft genome sequencing of the enigmatic basidiomycete Mixia osmundae.</title>
        <authorList>
            <person name="Nishida H."/>
            <person name="Nagatsuka Y."/>
            <person name="Sugiyama J."/>
        </authorList>
    </citation>
    <scope>NUCLEOTIDE SEQUENCE [LARGE SCALE GENOMIC DNA]</scope>
    <source>
        <strain evidence="4">CBS 9802 / IAM 14324 / JCM 22182 / KY 12970</strain>
    </source>
</reference>